<feature type="domain" description="DnaJ homologue subfamily C member 28 conserved" evidence="1">
    <location>
        <begin position="7"/>
        <end position="74"/>
    </location>
</feature>
<dbReference type="PANTHER" id="PTHR39158:SF1">
    <property type="entry name" value="DNAJ HOMOLOG SUBFAMILY C MEMBER 28"/>
    <property type="match status" value="1"/>
</dbReference>
<gene>
    <name evidence="2" type="primary">yhdN</name>
    <name evidence="2" type="ORF">EAIL5_3437</name>
</gene>
<dbReference type="AlphaFoldDB" id="E5B9V0"/>
<dbReference type="PANTHER" id="PTHR39158">
    <property type="entry name" value="OS08G0560600 PROTEIN"/>
    <property type="match status" value="1"/>
</dbReference>
<dbReference type="InterPro" id="IPR052573">
    <property type="entry name" value="DnaJ_C_subfamily_28"/>
</dbReference>
<accession>E5B9V0</accession>
<sequence length="134" mass="15006">MSLIDQLAEKHILAALRQGDLDNLPGTGHTLQLDDDSHVPQELRASYRILKNSGYLPPELALRREAVELEQLLRSVAERDEESHQQLKRLSLLELNLIRPASALTFFVETTVDRLIVVLVRGSNVSNWTTGEAG</sequence>
<evidence type="ECO:0000313" key="2">
    <source>
        <dbReference type="EMBL" id="CBX82257.1"/>
    </source>
</evidence>
<evidence type="ECO:0000259" key="1">
    <source>
        <dbReference type="Pfam" id="PF09350"/>
    </source>
</evidence>
<dbReference type="Pfam" id="PF09350">
    <property type="entry name" value="DJC28_CD"/>
    <property type="match status" value="1"/>
</dbReference>
<dbReference type="EMBL" id="FR719198">
    <property type="protein sequence ID" value="CBX82257.1"/>
    <property type="molecule type" value="Genomic_DNA"/>
</dbReference>
<reference evidence="2" key="1">
    <citation type="journal article" date="2011" name="J. Bacteriol.">
        <title>Genome Sequence of an Erwinia amylovora Strain with Pathogenicity Restricted to Rubus Plants.</title>
        <authorList>
            <person name="Powney R."/>
            <person name="Smits T.H."/>
            <person name="Sawbridge T."/>
            <person name="Frey B."/>
            <person name="Blom J."/>
            <person name="Frey J.E."/>
            <person name="Plummer K.M."/>
            <person name="Beer S.V."/>
            <person name="Luck J."/>
            <person name="Duffy B."/>
            <person name="Rodoni B."/>
        </authorList>
    </citation>
    <scope>NUCLEOTIDE SEQUENCE</scope>
    <source>
        <strain evidence="2">ATCC BAA-2158</strain>
    </source>
</reference>
<protein>
    <submittedName>
        <fullName evidence="2">Uncharacterized protein yhdN</fullName>
    </submittedName>
</protein>
<organism evidence="2">
    <name type="scientific">Erwinia amylovora ATCC BAA-2158</name>
    <dbReference type="NCBI Taxonomy" id="889211"/>
    <lineage>
        <taxon>Bacteria</taxon>
        <taxon>Pseudomonadati</taxon>
        <taxon>Pseudomonadota</taxon>
        <taxon>Gammaproteobacteria</taxon>
        <taxon>Enterobacterales</taxon>
        <taxon>Erwiniaceae</taxon>
        <taxon>Erwinia</taxon>
    </lineage>
</organism>
<proteinExistence type="predicted"/>
<name>E5B9V0_ERWAM</name>
<dbReference type="InterPro" id="IPR018961">
    <property type="entry name" value="DnaJ_homolog_subfam-C_membr-28"/>
</dbReference>